<organism evidence="2 3">
    <name type="scientific">Mucilaginibacter gracilis</name>
    <dbReference type="NCBI Taxonomy" id="423350"/>
    <lineage>
        <taxon>Bacteria</taxon>
        <taxon>Pseudomonadati</taxon>
        <taxon>Bacteroidota</taxon>
        <taxon>Sphingobacteriia</taxon>
        <taxon>Sphingobacteriales</taxon>
        <taxon>Sphingobacteriaceae</taxon>
        <taxon>Mucilaginibacter</taxon>
    </lineage>
</organism>
<dbReference type="InterPro" id="IPR021953">
    <property type="entry name" value="DUF3570"/>
</dbReference>
<protein>
    <submittedName>
        <fullName evidence="2">Uncharacterized protein DUF3570</fullName>
    </submittedName>
</protein>
<name>A0A495J7X5_9SPHI</name>
<evidence type="ECO:0000313" key="2">
    <source>
        <dbReference type="EMBL" id="RKR84853.1"/>
    </source>
</evidence>
<dbReference type="OrthoDB" id="5450709at2"/>
<dbReference type="Proteomes" id="UP000268007">
    <property type="component" value="Unassembled WGS sequence"/>
</dbReference>
<comment type="caution">
    <text evidence="2">The sequence shown here is derived from an EMBL/GenBank/DDBJ whole genome shotgun (WGS) entry which is preliminary data.</text>
</comment>
<feature type="compositionally biased region" description="Low complexity" evidence="1">
    <location>
        <begin position="223"/>
        <end position="244"/>
    </location>
</feature>
<dbReference type="AlphaFoldDB" id="A0A495J7X5"/>
<evidence type="ECO:0000313" key="3">
    <source>
        <dbReference type="Proteomes" id="UP000268007"/>
    </source>
</evidence>
<evidence type="ECO:0000256" key="1">
    <source>
        <dbReference type="SAM" id="MobiDB-lite"/>
    </source>
</evidence>
<feature type="region of interest" description="Disordered" evidence="1">
    <location>
        <begin position="223"/>
        <end position="248"/>
    </location>
</feature>
<gene>
    <name evidence="2" type="ORF">BDD43_5106</name>
</gene>
<sequence length="440" mass="48724">MKKVYLSFIGFALVCRMHGYAQLRNTSKDTVGERPMASLFTPEAIDSSGYSIHRLRIDEINLVSSYYNQDGNHSAVTGGIGTEKVTDISNGIDLKLVWLGNNNNKNTISAGLGIDYHTSASAAYVNLSGASKTGGSRIYPSLDWTIEKAKTGNTFGIGTYLSTEYNYNSFGADIHFSRKTRNKNGEFSLKLQAYLDNVTLIYPSEFVPKTTTVVSGVTVVTSASGRTSTSGGGSSSSESSIPTSPRNTYTASTSYSQMINTRLQVMFLADFVKQDGYLSLPFHRVYFSSGKDTIEHLPSSRFKLPLGVRLNYFMGDNIIIRSYYRYYFDDWGTKSNTANLEVAYKITPFLSLSPFYRYYTQSAAKYFAPYEGHSATDQYYTSNYAYAKFNSNFFGMGFRAAPPKGVLGLQGLHDLEVRYGHYSQSTSLASNVISMSLGFK</sequence>
<dbReference type="EMBL" id="RBKU01000001">
    <property type="protein sequence ID" value="RKR84853.1"/>
    <property type="molecule type" value="Genomic_DNA"/>
</dbReference>
<reference evidence="2 3" key="1">
    <citation type="submission" date="2018-10" db="EMBL/GenBank/DDBJ databases">
        <title>Genomic Encyclopedia of Archaeal and Bacterial Type Strains, Phase II (KMG-II): from individual species to whole genera.</title>
        <authorList>
            <person name="Goeker M."/>
        </authorList>
    </citation>
    <scope>NUCLEOTIDE SEQUENCE [LARGE SCALE GENOMIC DNA]</scope>
    <source>
        <strain evidence="2 3">DSM 18602</strain>
    </source>
</reference>
<dbReference type="Pfam" id="PF12094">
    <property type="entry name" value="DUF3570"/>
    <property type="match status" value="1"/>
</dbReference>
<accession>A0A495J7X5</accession>
<dbReference type="RefSeq" id="WP_121200769.1">
    <property type="nucleotide sequence ID" value="NZ_RBKU01000001.1"/>
</dbReference>
<proteinExistence type="predicted"/>
<keyword evidence="3" id="KW-1185">Reference proteome</keyword>